<dbReference type="NCBIfam" id="TIGR00231">
    <property type="entry name" value="small_GTP"/>
    <property type="match status" value="1"/>
</dbReference>
<evidence type="ECO:0000256" key="1">
    <source>
        <dbReference type="ARBA" id="ARBA00022741"/>
    </source>
</evidence>
<dbReference type="PRINTS" id="PR00449">
    <property type="entry name" value="RASTRNSFRMNG"/>
</dbReference>
<dbReference type="SMART" id="SM00175">
    <property type="entry name" value="RAB"/>
    <property type="match status" value="1"/>
</dbReference>
<dbReference type="InterPro" id="IPR050227">
    <property type="entry name" value="Rab"/>
</dbReference>
<evidence type="ECO:0000313" key="5">
    <source>
        <dbReference type="Proteomes" id="UP001162131"/>
    </source>
</evidence>
<comment type="caution">
    <text evidence="4">The sequence shown here is derived from an EMBL/GenBank/DDBJ whole genome shotgun (WGS) entry which is preliminary data.</text>
</comment>
<keyword evidence="2" id="KW-0342">GTP-binding</keyword>
<dbReference type="InterPro" id="IPR005225">
    <property type="entry name" value="Small_GTP-bd"/>
</dbReference>
<proteinExistence type="predicted"/>
<evidence type="ECO:0000313" key="4">
    <source>
        <dbReference type="EMBL" id="CAG9312430.1"/>
    </source>
</evidence>
<keyword evidence="1" id="KW-0547">Nucleotide-binding</keyword>
<dbReference type="SMART" id="SM00173">
    <property type="entry name" value="RAS"/>
    <property type="match status" value="1"/>
</dbReference>
<dbReference type="InterPro" id="IPR027417">
    <property type="entry name" value="P-loop_NTPase"/>
</dbReference>
<dbReference type="Proteomes" id="UP001162131">
    <property type="component" value="Unassembled WGS sequence"/>
</dbReference>
<dbReference type="EMBL" id="CAJZBQ010000006">
    <property type="protein sequence ID" value="CAG9312430.1"/>
    <property type="molecule type" value="Genomic_DNA"/>
</dbReference>
<organism evidence="4 5">
    <name type="scientific">Blepharisma stoltei</name>
    <dbReference type="NCBI Taxonomy" id="1481888"/>
    <lineage>
        <taxon>Eukaryota</taxon>
        <taxon>Sar</taxon>
        <taxon>Alveolata</taxon>
        <taxon>Ciliophora</taxon>
        <taxon>Postciliodesmatophora</taxon>
        <taxon>Heterotrichea</taxon>
        <taxon>Heterotrichida</taxon>
        <taxon>Blepharismidae</taxon>
        <taxon>Blepharisma</taxon>
    </lineage>
</organism>
<dbReference type="SMART" id="SM00176">
    <property type="entry name" value="RAN"/>
    <property type="match status" value="1"/>
</dbReference>
<evidence type="ECO:0000256" key="2">
    <source>
        <dbReference type="ARBA" id="ARBA00023134"/>
    </source>
</evidence>
<protein>
    <submittedName>
        <fullName evidence="4">Uncharacterized protein</fullName>
    </submittedName>
</protein>
<dbReference type="PROSITE" id="PS51421">
    <property type="entry name" value="RAS"/>
    <property type="match status" value="1"/>
</dbReference>
<dbReference type="SUPFAM" id="SSF52540">
    <property type="entry name" value="P-loop containing nucleoside triphosphate hydrolases"/>
    <property type="match status" value="1"/>
</dbReference>
<dbReference type="PANTHER" id="PTHR47977">
    <property type="entry name" value="RAS-RELATED PROTEIN RAB"/>
    <property type="match status" value="1"/>
</dbReference>
<sequence>MELRPETHYLFKIIMIGDSHVGKSSLLLRQSEKTYKENYLSTIGLDFKQTSVDIDNSLVQLQIWDTAGQERFRTIINNYYRGAEGAIIVFDKSDRTSFDNVDDWINELEKYAVQNPIKVLVGNKSDIKSDVGTEEGKLKAVKYKMDYIETSAKEDYQVEALFQVLASRLISKGALRIPKGNKIKNVNAVKKRGCCRS</sequence>
<keyword evidence="5" id="KW-1185">Reference proteome</keyword>
<gene>
    <name evidence="4" type="ORF">BSTOLATCC_MIC6534</name>
</gene>
<dbReference type="AlphaFoldDB" id="A0AAU9ISF2"/>
<dbReference type="Gene3D" id="3.40.50.300">
    <property type="entry name" value="P-loop containing nucleotide triphosphate hydrolases"/>
    <property type="match status" value="1"/>
</dbReference>
<name>A0AAU9ISF2_9CILI</name>
<dbReference type="Pfam" id="PF00071">
    <property type="entry name" value="Ras"/>
    <property type="match status" value="1"/>
</dbReference>
<dbReference type="SMART" id="SM00174">
    <property type="entry name" value="RHO"/>
    <property type="match status" value="1"/>
</dbReference>
<evidence type="ECO:0000256" key="3">
    <source>
        <dbReference type="ARBA" id="ARBA00023288"/>
    </source>
</evidence>
<dbReference type="InterPro" id="IPR001806">
    <property type="entry name" value="Small_GTPase"/>
</dbReference>
<dbReference type="CDD" id="cd00154">
    <property type="entry name" value="Rab"/>
    <property type="match status" value="1"/>
</dbReference>
<dbReference type="GO" id="GO:0005525">
    <property type="term" value="F:GTP binding"/>
    <property type="evidence" value="ECO:0007669"/>
    <property type="project" value="UniProtKB-KW"/>
</dbReference>
<accession>A0AAU9ISF2</accession>
<dbReference type="FunFam" id="3.40.50.300:FF:001129">
    <property type="entry name" value="ras-related protein Rab-44 isoform X2"/>
    <property type="match status" value="1"/>
</dbReference>
<dbReference type="GO" id="GO:0003924">
    <property type="term" value="F:GTPase activity"/>
    <property type="evidence" value="ECO:0007669"/>
    <property type="project" value="InterPro"/>
</dbReference>
<reference evidence="4" key="1">
    <citation type="submission" date="2021-09" db="EMBL/GenBank/DDBJ databases">
        <authorList>
            <consortium name="AG Swart"/>
            <person name="Singh M."/>
            <person name="Singh A."/>
            <person name="Seah K."/>
            <person name="Emmerich C."/>
        </authorList>
    </citation>
    <scope>NUCLEOTIDE SEQUENCE</scope>
    <source>
        <strain evidence="4">ATCC30299</strain>
    </source>
</reference>
<keyword evidence="3" id="KW-0449">Lipoprotein</keyword>
<dbReference type="PROSITE" id="PS51419">
    <property type="entry name" value="RAB"/>
    <property type="match status" value="1"/>
</dbReference>